<accession>A0A1F6NJN9</accession>
<evidence type="ECO:0000256" key="7">
    <source>
        <dbReference type="SAM" id="Phobius"/>
    </source>
</evidence>
<reference evidence="9 10" key="1">
    <citation type="journal article" date="2016" name="Nat. Commun.">
        <title>Thousands of microbial genomes shed light on interconnected biogeochemical processes in an aquifer system.</title>
        <authorList>
            <person name="Anantharaman K."/>
            <person name="Brown C.T."/>
            <person name="Hug L.A."/>
            <person name="Sharon I."/>
            <person name="Castelle C.J."/>
            <person name="Probst A.J."/>
            <person name="Thomas B.C."/>
            <person name="Singh A."/>
            <person name="Wilkins M.J."/>
            <person name="Karaoz U."/>
            <person name="Brodie E.L."/>
            <person name="Williams K.H."/>
            <person name="Hubbard S.S."/>
            <person name="Banfield J.F."/>
        </authorList>
    </citation>
    <scope>NUCLEOTIDE SEQUENCE [LARGE SCALE GENOMIC DNA]</scope>
</reference>
<dbReference type="SUPFAM" id="SSF53448">
    <property type="entry name" value="Nucleotide-diphospho-sugar transferases"/>
    <property type="match status" value="1"/>
</dbReference>
<dbReference type="Proteomes" id="UP000176300">
    <property type="component" value="Unassembled WGS sequence"/>
</dbReference>
<dbReference type="CDD" id="cd04187">
    <property type="entry name" value="DPM1_like_bac"/>
    <property type="match status" value="1"/>
</dbReference>
<comment type="caution">
    <text evidence="9">The sequence shown here is derived from an EMBL/GenBank/DDBJ whole genome shotgun (WGS) entry which is preliminary data.</text>
</comment>
<sequence>MNCPASLSIVIPCYDEEEVLPSTYARLKELCLGWVNAGKITEYEIVFVNDGSTDKTFDIMRGFFESDQNVVVVDFRKNFGFQSAISAGLYAAKNEMIVSIDSDLQNDPEKIAEMVAKYYEGYEMVLGVRKDRAADKFFKRITAQLFYKLVSFFGIPSVYNHADFRLLSRDIVAELKNFPERARYLRSLIFSVESKYACVYYECRARALGRSKFNFSKMVSLAIDGITSFSAMPIRLISLLGIVMFLFSIIGLVYTLCVRFFLQAVVPGWASVLLIILFLGGIQNLSLGVIGEYLSKLYLEAKQRPPYIIRREYRHK</sequence>
<feature type="domain" description="Glycosyltransferase 2-like" evidence="8">
    <location>
        <begin position="8"/>
        <end position="174"/>
    </location>
</feature>
<dbReference type="InterPro" id="IPR050256">
    <property type="entry name" value="Glycosyltransferase_2"/>
</dbReference>
<evidence type="ECO:0000256" key="4">
    <source>
        <dbReference type="ARBA" id="ARBA00022692"/>
    </source>
</evidence>
<dbReference type="InterPro" id="IPR001173">
    <property type="entry name" value="Glyco_trans_2-like"/>
</dbReference>
<evidence type="ECO:0000256" key="2">
    <source>
        <dbReference type="ARBA" id="ARBA00022676"/>
    </source>
</evidence>
<comment type="subcellular location">
    <subcellularLocation>
        <location evidence="1">Membrane</location>
        <topology evidence="1">Multi-pass membrane protein</topology>
    </subcellularLocation>
</comment>
<evidence type="ECO:0000259" key="8">
    <source>
        <dbReference type="Pfam" id="PF00535"/>
    </source>
</evidence>
<keyword evidence="2" id="KW-0328">Glycosyltransferase</keyword>
<feature type="transmembrane region" description="Helical" evidence="7">
    <location>
        <begin position="236"/>
        <end position="262"/>
    </location>
</feature>
<evidence type="ECO:0000256" key="6">
    <source>
        <dbReference type="ARBA" id="ARBA00023136"/>
    </source>
</evidence>
<organism evidence="9 10">
    <name type="scientific">Candidatus Magasanikbacteria bacterium RIFOXYB1_FULL_40_15</name>
    <dbReference type="NCBI Taxonomy" id="1798697"/>
    <lineage>
        <taxon>Bacteria</taxon>
        <taxon>Candidatus Magasanikiibacteriota</taxon>
    </lineage>
</organism>
<dbReference type="EMBL" id="MFQS01000002">
    <property type="protein sequence ID" value="OGH84102.1"/>
    <property type="molecule type" value="Genomic_DNA"/>
</dbReference>
<dbReference type="AlphaFoldDB" id="A0A1F6NJN9"/>
<dbReference type="STRING" id="1798697.A2373_00390"/>
<feature type="transmembrane region" description="Helical" evidence="7">
    <location>
        <begin position="268"/>
        <end position="294"/>
    </location>
</feature>
<dbReference type="InterPro" id="IPR029044">
    <property type="entry name" value="Nucleotide-diphossugar_trans"/>
</dbReference>
<dbReference type="GO" id="GO:0016757">
    <property type="term" value="F:glycosyltransferase activity"/>
    <property type="evidence" value="ECO:0007669"/>
    <property type="project" value="UniProtKB-KW"/>
</dbReference>
<evidence type="ECO:0000313" key="10">
    <source>
        <dbReference type="Proteomes" id="UP000176300"/>
    </source>
</evidence>
<evidence type="ECO:0000313" key="9">
    <source>
        <dbReference type="EMBL" id="OGH84102.1"/>
    </source>
</evidence>
<gene>
    <name evidence="9" type="ORF">A2373_00390</name>
</gene>
<dbReference type="GO" id="GO:0005886">
    <property type="term" value="C:plasma membrane"/>
    <property type="evidence" value="ECO:0007669"/>
    <property type="project" value="TreeGrafter"/>
</dbReference>
<keyword evidence="4 7" id="KW-0812">Transmembrane</keyword>
<evidence type="ECO:0000256" key="3">
    <source>
        <dbReference type="ARBA" id="ARBA00022679"/>
    </source>
</evidence>
<protein>
    <recommendedName>
        <fullName evidence="8">Glycosyltransferase 2-like domain-containing protein</fullName>
    </recommendedName>
</protein>
<dbReference type="Pfam" id="PF00535">
    <property type="entry name" value="Glycos_transf_2"/>
    <property type="match status" value="1"/>
</dbReference>
<dbReference type="PANTHER" id="PTHR48090:SF1">
    <property type="entry name" value="PROPHAGE BACTOPRENOL GLUCOSYL TRANSFERASE HOMOLOG"/>
    <property type="match status" value="1"/>
</dbReference>
<evidence type="ECO:0000256" key="1">
    <source>
        <dbReference type="ARBA" id="ARBA00004141"/>
    </source>
</evidence>
<name>A0A1F6NJN9_9BACT</name>
<evidence type="ECO:0000256" key="5">
    <source>
        <dbReference type="ARBA" id="ARBA00022989"/>
    </source>
</evidence>
<keyword evidence="6 7" id="KW-0472">Membrane</keyword>
<keyword evidence="5 7" id="KW-1133">Transmembrane helix</keyword>
<dbReference type="Gene3D" id="3.90.550.10">
    <property type="entry name" value="Spore Coat Polysaccharide Biosynthesis Protein SpsA, Chain A"/>
    <property type="match status" value="1"/>
</dbReference>
<dbReference type="PANTHER" id="PTHR48090">
    <property type="entry name" value="UNDECAPRENYL-PHOSPHATE 4-DEOXY-4-FORMAMIDO-L-ARABINOSE TRANSFERASE-RELATED"/>
    <property type="match status" value="1"/>
</dbReference>
<proteinExistence type="predicted"/>
<keyword evidence="3" id="KW-0808">Transferase</keyword>